<protein>
    <recommendedName>
        <fullName evidence="8">Peptidase S1 domain-containing protein</fullName>
    </recommendedName>
</protein>
<keyword evidence="7" id="KW-0732">Signal</keyword>
<feature type="chain" id="PRO_5043799813" description="Peptidase S1 domain-containing protein" evidence="7">
    <location>
        <begin position="21"/>
        <end position="294"/>
    </location>
</feature>
<dbReference type="Pfam" id="PF00089">
    <property type="entry name" value="Trypsin"/>
    <property type="match status" value="1"/>
</dbReference>
<keyword evidence="2 5" id="KW-0378">Hydrolase</keyword>
<evidence type="ECO:0000256" key="5">
    <source>
        <dbReference type="RuleBase" id="RU363034"/>
    </source>
</evidence>
<evidence type="ECO:0000256" key="2">
    <source>
        <dbReference type="ARBA" id="ARBA00022801"/>
    </source>
</evidence>
<comment type="caution">
    <text evidence="9">The sequence shown here is derived from an EMBL/GenBank/DDBJ whole genome shotgun (WGS) entry which is preliminary data.</text>
</comment>
<evidence type="ECO:0000313" key="9">
    <source>
        <dbReference type="EMBL" id="KAK9534494.1"/>
    </source>
</evidence>
<dbReference type="SMART" id="SM00020">
    <property type="entry name" value="Tryp_SPc"/>
    <property type="match status" value="1"/>
</dbReference>
<evidence type="ECO:0000256" key="1">
    <source>
        <dbReference type="ARBA" id="ARBA00022670"/>
    </source>
</evidence>
<proteinExistence type="predicted"/>
<dbReference type="InterPro" id="IPR009003">
    <property type="entry name" value="Peptidase_S1_PA"/>
</dbReference>
<feature type="domain" description="Peptidase S1" evidence="8">
    <location>
        <begin position="34"/>
        <end position="264"/>
    </location>
</feature>
<dbReference type="Proteomes" id="UP001488805">
    <property type="component" value="Unassembled WGS sequence"/>
</dbReference>
<dbReference type="CDD" id="cd00190">
    <property type="entry name" value="Tryp_SPc"/>
    <property type="match status" value="1"/>
</dbReference>
<dbReference type="GO" id="GO:0006508">
    <property type="term" value="P:proteolysis"/>
    <property type="evidence" value="ECO:0007669"/>
    <property type="project" value="UniProtKB-KW"/>
</dbReference>
<dbReference type="InterPro" id="IPR018114">
    <property type="entry name" value="TRYPSIN_HIS"/>
</dbReference>
<evidence type="ECO:0000256" key="4">
    <source>
        <dbReference type="ARBA" id="ARBA00023157"/>
    </source>
</evidence>
<evidence type="ECO:0000256" key="6">
    <source>
        <dbReference type="SAM" id="Phobius"/>
    </source>
</evidence>
<feature type="signal peptide" evidence="7">
    <location>
        <begin position="1"/>
        <end position="20"/>
    </location>
</feature>
<dbReference type="SUPFAM" id="SSF50494">
    <property type="entry name" value="Trypsin-like serine proteases"/>
    <property type="match status" value="1"/>
</dbReference>
<dbReference type="InterPro" id="IPR001254">
    <property type="entry name" value="Trypsin_dom"/>
</dbReference>
<gene>
    <name evidence="9" type="ORF">VZT92_006936</name>
</gene>
<keyword evidence="1 5" id="KW-0645">Protease</keyword>
<organism evidence="9 10">
    <name type="scientific">Zoarces viviparus</name>
    <name type="common">Viviparous eelpout</name>
    <name type="synonym">Blennius viviparus</name>
    <dbReference type="NCBI Taxonomy" id="48416"/>
    <lineage>
        <taxon>Eukaryota</taxon>
        <taxon>Metazoa</taxon>
        <taxon>Chordata</taxon>
        <taxon>Craniata</taxon>
        <taxon>Vertebrata</taxon>
        <taxon>Euteleostomi</taxon>
        <taxon>Actinopterygii</taxon>
        <taxon>Neopterygii</taxon>
        <taxon>Teleostei</taxon>
        <taxon>Neoteleostei</taxon>
        <taxon>Acanthomorphata</taxon>
        <taxon>Eupercaria</taxon>
        <taxon>Perciformes</taxon>
        <taxon>Cottioidei</taxon>
        <taxon>Zoarcales</taxon>
        <taxon>Zoarcidae</taxon>
        <taxon>Zoarcinae</taxon>
        <taxon>Zoarces</taxon>
    </lineage>
</organism>
<keyword evidence="10" id="KW-1185">Reference proteome</keyword>
<dbReference type="PANTHER" id="PTHR24252">
    <property type="entry name" value="ACROSIN-RELATED"/>
    <property type="match status" value="1"/>
</dbReference>
<sequence>MEMKLLLCGVVLLVLTGSNAQLDVCGSAPLNTRIVGGEDAPAGTWPWQASLHTFSHFCGGSLINDQWVLTAAHCFSSSSTSGFTVYLGRDTQQLSNANEVSRSLSEVIRHPDYDSQTNDNDIALLRLSSPVNFTDYIRPVCLAPSGSTFAAGTSCWVTGWGTIRTEIPLPFPQRLQEVQVPVVSNTQCDAVYGSITSNMICAGLDEGGKDSCQGDSGGPLVNRDGSRWTLVGVVSFGRGCAEAGFPGVYTRVSEYQSWINSHTSGAAPSAGVVSLSFTLLLCLFPVLFSLFVLT</sequence>
<reference evidence="9 10" key="1">
    <citation type="journal article" date="2024" name="Genome Biol. Evol.">
        <title>Chromosome-level genome assembly of the viviparous eelpout Zoarces viviparus.</title>
        <authorList>
            <person name="Fuhrmann N."/>
            <person name="Brasseur M.V."/>
            <person name="Bakowski C.E."/>
            <person name="Podsiadlowski L."/>
            <person name="Prost S."/>
            <person name="Krehenwinkel H."/>
            <person name="Mayer C."/>
        </authorList>
    </citation>
    <scope>NUCLEOTIDE SEQUENCE [LARGE SCALE GENOMIC DNA]</scope>
    <source>
        <strain evidence="9">NO-MEL_2022_Ind0_liver</strain>
    </source>
</reference>
<dbReference type="FunFam" id="2.40.10.10:FF:000057">
    <property type="entry name" value="Zgc:100868"/>
    <property type="match status" value="1"/>
</dbReference>
<dbReference type="InterPro" id="IPR033116">
    <property type="entry name" value="TRYPSIN_SER"/>
</dbReference>
<name>A0AAW1FI54_ZOAVI</name>
<dbReference type="GO" id="GO:0004252">
    <property type="term" value="F:serine-type endopeptidase activity"/>
    <property type="evidence" value="ECO:0007669"/>
    <property type="project" value="InterPro"/>
</dbReference>
<keyword evidence="4" id="KW-1015">Disulfide bond</keyword>
<dbReference type="PROSITE" id="PS00135">
    <property type="entry name" value="TRYPSIN_SER"/>
    <property type="match status" value="1"/>
</dbReference>
<evidence type="ECO:0000259" key="8">
    <source>
        <dbReference type="PROSITE" id="PS50240"/>
    </source>
</evidence>
<dbReference type="PROSITE" id="PS00134">
    <property type="entry name" value="TRYPSIN_HIS"/>
    <property type="match status" value="1"/>
</dbReference>
<dbReference type="PANTHER" id="PTHR24252:SF7">
    <property type="entry name" value="HYALIN"/>
    <property type="match status" value="1"/>
</dbReference>
<evidence type="ECO:0000313" key="10">
    <source>
        <dbReference type="Proteomes" id="UP001488805"/>
    </source>
</evidence>
<dbReference type="PROSITE" id="PS50240">
    <property type="entry name" value="TRYPSIN_DOM"/>
    <property type="match status" value="1"/>
</dbReference>
<keyword evidence="6" id="KW-1133">Transmembrane helix</keyword>
<keyword evidence="6" id="KW-0472">Membrane</keyword>
<feature type="transmembrane region" description="Helical" evidence="6">
    <location>
        <begin position="270"/>
        <end position="293"/>
    </location>
</feature>
<dbReference type="EMBL" id="JBCEZU010000056">
    <property type="protein sequence ID" value="KAK9534494.1"/>
    <property type="molecule type" value="Genomic_DNA"/>
</dbReference>
<dbReference type="Gene3D" id="2.40.10.10">
    <property type="entry name" value="Trypsin-like serine proteases"/>
    <property type="match status" value="1"/>
</dbReference>
<keyword evidence="3 5" id="KW-0720">Serine protease</keyword>
<keyword evidence="6" id="KW-0812">Transmembrane</keyword>
<dbReference type="InterPro" id="IPR043504">
    <property type="entry name" value="Peptidase_S1_PA_chymotrypsin"/>
</dbReference>
<evidence type="ECO:0000256" key="7">
    <source>
        <dbReference type="SAM" id="SignalP"/>
    </source>
</evidence>
<dbReference type="InterPro" id="IPR001314">
    <property type="entry name" value="Peptidase_S1A"/>
</dbReference>
<evidence type="ECO:0000256" key="3">
    <source>
        <dbReference type="ARBA" id="ARBA00022825"/>
    </source>
</evidence>
<dbReference type="PRINTS" id="PR00722">
    <property type="entry name" value="CHYMOTRYPSIN"/>
</dbReference>
<dbReference type="AlphaFoldDB" id="A0AAW1FI54"/>
<accession>A0AAW1FI54</accession>